<evidence type="ECO:0000256" key="5">
    <source>
        <dbReference type="ARBA" id="ARBA00022989"/>
    </source>
</evidence>
<dbReference type="PANTHER" id="PTHR13598">
    <property type="entry name" value="AT07567P-RELATED"/>
    <property type="match status" value="1"/>
</dbReference>
<keyword evidence="3" id="KW-0812">Transmembrane</keyword>
<dbReference type="Ensembl" id="ENSSOCT00000020401.1">
    <property type="protein sequence ID" value="ENSSOCP00000019894.1"/>
    <property type="gene ID" value="ENSSOCG00000014894.1"/>
</dbReference>
<dbReference type="GO" id="GO:0005637">
    <property type="term" value="C:nuclear inner membrane"/>
    <property type="evidence" value="ECO:0007669"/>
    <property type="project" value="UniProtKB-SubCell"/>
</dbReference>
<keyword evidence="5" id="KW-1133">Transmembrane helix</keyword>
<evidence type="ECO:0000256" key="1">
    <source>
        <dbReference type="ARBA" id="ARBA00004575"/>
    </source>
</evidence>
<comment type="subcellular location">
    <subcellularLocation>
        <location evidence="1">Nucleus inner membrane</location>
        <topology evidence="1">Multi-pass membrane protein</topology>
        <orientation evidence="1">Nucleoplasmic side</orientation>
    </subcellularLocation>
</comment>
<keyword evidence="4" id="KW-0732">Signal</keyword>
<accession>A0A8D0FU76</accession>
<dbReference type="AlphaFoldDB" id="A0A8D0FU76"/>
<keyword evidence="7" id="KW-0539">Nucleus</keyword>
<evidence type="ECO:0000256" key="7">
    <source>
        <dbReference type="ARBA" id="ARBA00023242"/>
    </source>
</evidence>
<dbReference type="InterPro" id="IPR019358">
    <property type="entry name" value="NEMP_fam"/>
</dbReference>
<comment type="similarity">
    <text evidence="2">Belongs to the NEMP family.</text>
</comment>
<evidence type="ECO:0000256" key="2">
    <source>
        <dbReference type="ARBA" id="ARBA00005748"/>
    </source>
</evidence>
<dbReference type="Proteomes" id="UP000694551">
    <property type="component" value="Unplaced"/>
</dbReference>
<sequence length="136" mass="14108">AAGGMKPAPRGRHVSAAAGGAGGLQPGGGCGGGGRRDGSGDAAPGSAKESVIPLHEGRVYHRSAPHHFCYTNTRVPQWHDVWTRTQIRVNSSRMIRVTQVGSEEELEEFSQGSAPGGGGRGCLPPHSLPRISHLLS</sequence>
<evidence type="ECO:0000313" key="10">
    <source>
        <dbReference type="Proteomes" id="UP000694551"/>
    </source>
</evidence>
<dbReference type="PANTHER" id="PTHR13598:SF2">
    <property type="entry name" value="NUCLEAR ENVELOPE INTEGRAL MEMBRANE PROTEIN 1"/>
    <property type="match status" value="1"/>
</dbReference>
<proteinExistence type="inferred from homology"/>
<keyword evidence="10" id="KW-1185">Reference proteome</keyword>
<reference evidence="9" key="2">
    <citation type="submission" date="2025-09" db="UniProtKB">
        <authorList>
            <consortium name="Ensembl"/>
        </authorList>
    </citation>
    <scope>IDENTIFICATION</scope>
</reference>
<evidence type="ECO:0000256" key="6">
    <source>
        <dbReference type="ARBA" id="ARBA00023136"/>
    </source>
</evidence>
<evidence type="ECO:0000256" key="8">
    <source>
        <dbReference type="SAM" id="MobiDB-lite"/>
    </source>
</evidence>
<name>A0A8D0FU76_STROC</name>
<evidence type="ECO:0000313" key="9">
    <source>
        <dbReference type="Ensembl" id="ENSSOCP00000019894.1"/>
    </source>
</evidence>
<reference evidence="9" key="1">
    <citation type="submission" date="2025-08" db="UniProtKB">
        <authorList>
            <consortium name="Ensembl"/>
        </authorList>
    </citation>
    <scope>IDENTIFICATION</scope>
</reference>
<feature type="region of interest" description="Disordered" evidence="8">
    <location>
        <begin position="1"/>
        <end position="50"/>
    </location>
</feature>
<evidence type="ECO:0000256" key="3">
    <source>
        <dbReference type="ARBA" id="ARBA00022692"/>
    </source>
</evidence>
<evidence type="ECO:0000256" key="4">
    <source>
        <dbReference type="ARBA" id="ARBA00022729"/>
    </source>
</evidence>
<feature type="compositionally biased region" description="Gly residues" evidence="8">
    <location>
        <begin position="19"/>
        <end position="33"/>
    </location>
</feature>
<protein>
    <submittedName>
        <fullName evidence="9">Uncharacterized protein</fullName>
    </submittedName>
</protein>
<keyword evidence="6" id="KW-0472">Membrane</keyword>
<feature type="region of interest" description="Disordered" evidence="8">
    <location>
        <begin position="103"/>
        <end position="136"/>
    </location>
</feature>
<organism evidence="9 10">
    <name type="scientific">Strix occidentalis caurina</name>
    <name type="common">northern spotted owl</name>
    <dbReference type="NCBI Taxonomy" id="311401"/>
    <lineage>
        <taxon>Eukaryota</taxon>
        <taxon>Metazoa</taxon>
        <taxon>Chordata</taxon>
        <taxon>Craniata</taxon>
        <taxon>Vertebrata</taxon>
        <taxon>Euteleostomi</taxon>
        <taxon>Archelosauria</taxon>
        <taxon>Archosauria</taxon>
        <taxon>Dinosauria</taxon>
        <taxon>Saurischia</taxon>
        <taxon>Theropoda</taxon>
        <taxon>Coelurosauria</taxon>
        <taxon>Aves</taxon>
        <taxon>Neognathae</taxon>
        <taxon>Neoaves</taxon>
        <taxon>Telluraves</taxon>
        <taxon>Strigiformes</taxon>
        <taxon>Strigidae</taxon>
        <taxon>Strix</taxon>
    </lineage>
</organism>